<evidence type="ECO:0000256" key="4">
    <source>
        <dbReference type="ARBA" id="ARBA00012936"/>
    </source>
</evidence>
<evidence type="ECO:0000256" key="9">
    <source>
        <dbReference type="ARBA" id="ARBA00023136"/>
    </source>
</evidence>
<dbReference type="Pfam" id="PF09788">
    <property type="entry name" value="Tmemb_55A"/>
    <property type="match status" value="1"/>
</dbReference>
<keyword evidence="5" id="KW-0812">Transmembrane</keyword>
<organism evidence="12 13">
    <name type="scientific">Blomia tropicalis</name>
    <name type="common">Mite</name>
    <dbReference type="NCBI Taxonomy" id="40697"/>
    <lineage>
        <taxon>Eukaryota</taxon>
        <taxon>Metazoa</taxon>
        <taxon>Ecdysozoa</taxon>
        <taxon>Arthropoda</taxon>
        <taxon>Chelicerata</taxon>
        <taxon>Arachnida</taxon>
        <taxon>Acari</taxon>
        <taxon>Acariformes</taxon>
        <taxon>Sarcoptiformes</taxon>
        <taxon>Astigmata</taxon>
        <taxon>Glycyphagoidea</taxon>
        <taxon>Echimyopodidae</taxon>
        <taxon>Blomia</taxon>
    </lineage>
</organism>
<keyword evidence="10 11" id="KW-0458">Lysosome</keyword>
<dbReference type="PANTHER" id="PTHR21014:SF6">
    <property type="entry name" value="PHOSPHATIDYLINOSITOL-4,5-BISPHOSPHATE 4-PHOSPHATASE"/>
    <property type="match status" value="1"/>
</dbReference>
<dbReference type="InterPro" id="IPR019178">
    <property type="entry name" value="PtdIns-P2-Ptase"/>
</dbReference>
<evidence type="ECO:0000256" key="7">
    <source>
        <dbReference type="ARBA" id="ARBA00022801"/>
    </source>
</evidence>
<comment type="catalytic activity">
    <reaction evidence="1 11">
        <text>a 1,2-diacyl-sn-glycero-3-phospho-(1D-myo-inositol-4,5-bisphosphate) + H2O = a 1,2-diacyl-sn-glycero-3-phospho-(1D-myo-inositol-5-phosphate) + phosphate</text>
        <dbReference type="Rhea" id="RHEA:25674"/>
        <dbReference type="ChEBI" id="CHEBI:15377"/>
        <dbReference type="ChEBI" id="CHEBI:43474"/>
        <dbReference type="ChEBI" id="CHEBI:57795"/>
        <dbReference type="ChEBI" id="CHEBI:58456"/>
        <dbReference type="EC" id="3.1.3.78"/>
    </reaction>
</comment>
<evidence type="ECO:0000256" key="8">
    <source>
        <dbReference type="ARBA" id="ARBA00022989"/>
    </source>
</evidence>
<comment type="subcellular location">
    <subcellularLocation>
        <location evidence="2 11">Late endosome membrane</location>
        <topology evidence="2 11">Multi-pass membrane protein</topology>
    </subcellularLocation>
    <subcellularLocation>
        <location evidence="3 11">Lysosome membrane</location>
        <topology evidence="3 11">Multi-pass membrane protein</topology>
    </subcellularLocation>
</comment>
<keyword evidence="13" id="KW-1185">Reference proteome</keyword>
<keyword evidence="8" id="KW-1133">Transmembrane helix</keyword>
<dbReference type="EC" id="3.1.3.78" evidence="4 11"/>
<dbReference type="AlphaFoldDB" id="A0A9Q0M5U5"/>
<evidence type="ECO:0000256" key="1">
    <source>
        <dbReference type="ARBA" id="ARBA00001261"/>
    </source>
</evidence>
<dbReference type="GO" id="GO:0030670">
    <property type="term" value="C:phagocytic vesicle membrane"/>
    <property type="evidence" value="ECO:0007669"/>
    <property type="project" value="TreeGrafter"/>
</dbReference>
<dbReference type="GO" id="GO:0005886">
    <property type="term" value="C:plasma membrane"/>
    <property type="evidence" value="ECO:0007669"/>
    <property type="project" value="TreeGrafter"/>
</dbReference>
<evidence type="ECO:0000256" key="6">
    <source>
        <dbReference type="ARBA" id="ARBA00022753"/>
    </source>
</evidence>
<evidence type="ECO:0000256" key="5">
    <source>
        <dbReference type="ARBA" id="ARBA00022692"/>
    </source>
</evidence>
<evidence type="ECO:0000256" key="2">
    <source>
        <dbReference type="ARBA" id="ARBA00004107"/>
    </source>
</evidence>
<proteinExistence type="predicted"/>
<evidence type="ECO:0000256" key="3">
    <source>
        <dbReference type="ARBA" id="ARBA00004155"/>
    </source>
</evidence>
<dbReference type="GO" id="GO:0046856">
    <property type="term" value="P:phosphatidylinositol dephosphorylation"/>
    <property type="evidence" value="ECO:0007669"/>
    <property type="project" value="InterPro"/>
</dbReference>
<name>A0A9Q0M5U5_BLOTA</name>
<keyword evidence="6 11" id="KW-0967">Endosome</keyword>
<dbReference type="GO" id="GO:0005765">
    <property type="term" value="C:lysosomal membrane"/>
    <property type="evidence" value="ECO:0007669"/>
    <property type="project" value="UniProtKB-SubCell"/>
</dbReference>
<dbReference type="PANTHER" id="PTHR21014">
    <property type="entry name" value="PHOSPHATIDYLINOSITOL-4,5-BISPHOSPHATE 4-PHOSPHATASE"/>
    <property type="match status" value="1"/>
</dbReference>
<dbReference type="OMA" id="ICKHYIN"/>
<dbReference type="Proteomes" id="UP001142055">
    <property type="component" value="Chromosome 2"/>
</dbReference>
<keyword evidence="9" id="KW-0472">Membrane</keyword>
<protein>
    <recommendedName>
        <fullName evidence="4 11">Phosphatidylinositol-4,5-bisphosphate 4-phosphatase</fullName>
        <ecNumber evidence="4 11">3.1.3.78</ecNumber>
    </recommendedName>
</protein>
<evidence type="ECO:0000313" key="13">
    <source>
        <dbReference type="Proteomes" id="UP001142055"/>
    </source>
</evidence>
<comment type="caution">
    <text evidence="12">The sequence shown here is derived from an EMBL/GenBank/DDBJ whole genome shotgun (WGS) entry which is preliminary data.</text>
</comment>
<feature type="non-terminal residue" evidence="12">
    <location>
        <position position="1"/>
    </location>
</feature>
<feature type="non-terminal residue" evidence="12">
    <location>
        <position position="93"/>
    </location>
</feature>
<reference evidence="12" key="1">
    <citation type="submission" date="2022-12" db="EMBL/GenBank/DDBJ databases">
        <title>Genome assemblies of Blomia tropicalis.</title>
        <authorList>
            <person name="Cui Y."/>
        </authorList>
    </citation>
    <scope>NUCLEOTIDE SEQUENCE</scope>
    <source>
        <tissue evidence="12">Adult mites</tissue>
    </source>
</reference>
<evidence type="ECO:0000256" key="11">
    <source>
        <dbReference type="RuleBase" id="RU365008"/>
    </source>
</evidence>
<accession>A0A9Q0M5U5</accession>
<gene>
    <name evidence="12" type="ORF">RDWZM_006285</name>
</gene>
<evidence type="ECO:0000313" key="12">
    <source>
        <dbReference type="EMBL" id="KAJ6220473.1"/>
    </source>
</evidence>
<sequence>RNDRTSESIVVPPMRARDLPQPTTANNLLGCLVCGSMIDISDKTEQHVVKCYNCNEATPIREAPTGRRFVRCPCNCLLVCNATASRISCPRPQ</sequence>
<evidence type="ECO:0000256" key="10">
    <source>
        <dbReference type="ARBA" id="ARBA00023228"/>
    </source>
</evidence>
<dbReference type="GO" id="GO:0034597">
    <property type="term" value="F:phosphatidylinositol-4,5-bisphosphate 4-phosphatase activity"/>
    <property type="evidence" value="ECO:0007669"/>
    <property type="project" value="UniProtKB-EC"/>
</dbReference>
<keyword evidence="7 11" id="KW-0378">Hydrolase</keyword>
<comment type="function">
    <text evidence="11">Catalyzes the hydrolysis of phosphatidylinositol-4,5-bisphosphate (PtdIns-4,5-P2) to phosphatidylinositol-4-phosphate (PtdIns-4-P).</text>
</comment>
<dbReference type="GO" id="GO:0031902">
    <property type="term" value="C:late endosome membrane"/>
    <property type="evidence" value="ECO:0007669"/>
    <property type="project" value="UniProtKB-SubCell"/>
</dbReference>
<dbReference type="EMBL" id="JAPWDV010000002">
    <property type="protein sequence ID" value="KAJ6220473.1"/>
    <property type="molecule type" value="Genomic_DNA"/>
</dbReference>